<feature type="non-terminal residue" evidence="1">
    <location>
        <position position="189"/>
    </location>
</feature>
<gene>
    <name evidence="1" type="ORF">M514_17362</name>
</gene>
<name>A0A085NM73_9BILA</name>
<reference evidence="1" key="1">
    <citation type="journal article" date="2014" name="Nat. Genet.">
        <title>Genome and transcriptome of the porcine whipworm Trichuris suis.</title>
        <authorList>
            <person name="Jex A.R."/>
            <person name="Nejsum P."/>
            <person name="Schwarz E.M."/>
            <person name="Hu L."/>
            <person name="Young N.D."/>
            <person name="Hall R.S."/>
            <person name="Korhonen P.K."/>
            <person name="Liao S."/>
            <person name="Thamsborg S."/>
            <person name="Xia J."/>
            <person name="Xu P."/>
            <person name="Wang S."/>
            <person name="Scheerlinck J.P."/>
            <person name="Hofmann A."/>
            <person name="Sternberg P.W."/>
            <person name="Wang J."/>
            <person name="Gasser R.B."/>
        </authorList>
    </citation>
    <scope>NUCLEOTIDE SEQUENCE [LARGE SCALE GENOMIC DNA]</scope>
    <source>
        <strain evidence="1">DCEP-RM93F</strain>
    </source>
</reference>
<dbReference type="AlphaFoldDB" id="A0A085NM73"/>
<organism evidence="1">
    <name type="scientific">Trichuris suis</name>
    <name type="common">pig whipworm</name>
    <dbReference type="NCBI Taxonomy" id="68888"/>
    <lineage>
        <taxon>Eukaryota</taxon>
        <taxon>Metazoa</taxon>
        <taxon>Ecdysozoa</taxon>
        <taxon>Nematoda</taxon>
        <taxon>Enoplea</taxon>
        <taxon>Dorylaimia</taxon>
        <taxon>Trichinellida</taxon>
        <taxon>Trichuridae</taxon>
        <taxon>Trichuris</taxon>
    </lineage>
</organism>
<sequence length="189" mass="21722">MKSGSCMTIGGDHGSGWTQMSLRESFPSHLCTCERQCSLFFGPTSASFISNSSKLDNRSRPTIIAICSKLSWKNCWKKGRHLRTDAGSPSYRITRDHTPREKRYKKLVNWGWNLCLTYHIHRTCRQQIITFLSTWSFLHLRGKIRGNQTDLENDILQFFDSKKPPFCAAGINALVSRWKRCTDACGSYF</sequence>
<protein>
    <submittedName>
        <fullName evidence="1">Uncharacterized protein</fullName>
    </submittedName>
</protein>
<dbReference type="GO" id="GO:0003676">
    <property type="term" value="F:nucleic acid binding"/>
    <property type="evidence" value="ECO:0007669"/>
    <property type="project" value="InterPro"/>
</dbReference>
<dbReference type="EMBL" id="KL367487">
    <property type="protein sequence ID" value="KFD70569.1"/>
    <property type="molecule type" value="Genomic_DNA"/>
</dbReference>
<proteinExistence type="predicted"/>
<dbReference type="Proteomes" id="UP000030758">
    <property type="component" value="Unassembled WGS sequence"/>
</dbReference>
<accession>A0A085NM73</accession>
<dbReference type="Gene3D" id="3.30.420.10">
    <property type="entry name" value="Ribonuclease H-like superfamily/Ribonuclease H"/>
    <property type="match status" value="1"/>
</dbReference>
<evidence type="ECO:0000313" key="1">
    <source>
        <dbReference type="EMBL" id="KFD70569.1"/>
    </source>
</evidence>
<dbReference type="InterPro" id="IPR036397">
    <property type="entry name" value="RNaseH_sf"/>
</dbReference>